<dbReference type="GO" id="GO:0005737">
    <property type="term" value="C:cytoplasm"/>
    <property type="evidence" value="ECO:0007669"/>
    <property type="project" value="UniProtKB-SubCell"/>
</dbReference>
<comment type="pathway">
    <text evidence="5">Amino-acid biosynthesis; L-arginine biosynthesis; N(2)-acetyl-L-ornithine from L-glutamate: step 3/4.</text>
</comment>
<dbReference type="PANTHER" id="PTHR32338:SF10">
    <property type="entry name" value="N-ACETYL-GAMMA-GLUTAMYL-PHOSPHATE REDUCTASE, CHLOROPLASTIC-RELATED"/>
    <property type="match status" value="1"/>
</dbReference>
<dbReference type="RefSeq" id="WP_145384393.1">
    <property type="nucleotide sequence ID" value="NZ_CP037423.1"/>
</dbReference>
<name>A0A518HI43_9BACT</name>
<keyword evidence="9" id="KW-1185">Reference proteome</keyword>
<dbReference type="CDD" id="cd23934">
    <property type="entry name" value="AGPR_1_C"/>
    <property type="match status" value="1"/>
</dbReference>
<gene>
    <name evidence="5 8" type="primary">argC</name>
    <name evidence="8" type="ORF">Enr13x_03300</name>
</gene>
<dbReference type="InterPro" id="IPR023013">
    <property type="entry name" value="AGPR_AS"/>
</dbReference>
<dbReference type="Pfam" id="PF01118">
    <property type="entry name" value="Semialdhyde_dh"/>
    <property type="match status" value="1"/>
</dbReference>
<dbReference type="SUPFAM" id="SSF51735">
    <property type="entry name" value="NAD(P)-binding Rossmann-fold domains"/>
    <property type="match status" value="1"/>
</dbReference>
<accession>A0A518HI43</accession>
<evidence type="ECO:0000256" key="4">
    <source>
        <dbReference type="ARBA" id="ARBA00023002"/>
    </source>
</evidence>
<comment type="similarity">
    <text evidence="5">Belongs to the NAGSA dehydrogenase family. Type 1 subfamily.</text>
</comment>
<dbReference type="GO" id="GO:0003942">
    <property type="term" value="F:N-acetyl-gamma-glutamyl-phosphate reductase activity"/>
    <property type="evidence" value="ECO:0007669"/>
    <property type="project" value="UniProtKB-UniRule"/>
</dbReference>
<keyword evidence="3 5" id="KW-0521">NADP</keyword>
<dbReference type="InterPro" id="IPR050085">
    <property type="entry name" value="AGPR"/>
</dbReference>
<keyword evidence="2 5" id="KW-0028">Amino-acid biosynthesis</keyword>
<dbReference type="Pfam" id="PF22698">
    <property type="entry name" value="Semialdhyde_dhC_1"/>
    <property type="match status" value="1"/>
</dbReference>
<dbReference type="UniPathway" id="UPA00068">
    <property type="reaction ID" value="UER00108"/>
</dbReference>
<evidence type="ECO:0000259" key="7">
    <source>
        <dbReference type="SMART" id="SM00859"/>
    </source>
</evidence>
<dbReference type="GO" id="GO:0051287">
    <property type="term" value="F:NAD binding"/>
    <property type="evidence" value="ECO:0007669"/>
    <property type="project" value="InterPro"/>
</dbReference>
<comment type="subcellular location">
    <subcellularLocation>
        <location evidence="5">Cytoplasm</location>
    </subcellularLocation>
</comment>
<dbReference type="CDD" id="cd17895">
    <property type="entry name" value="AGPR_1_N"/>
    <property type="match status" value="1"/>
</dbReference>
<dbReference type="SUPFAM" id="SSF55347">
    <property type="entry name" value="Glyceraldehyde-3-phosphate dehydrogenase-like, C-terminal domain"/>
    <property type="match status" value="1"/>
</dbReference>
<dbReference type="Proteomes" id="UP000319004">
    <property type="component" value="Chromosome"/>
</dbReference>
<dbReference type="InterPro" id="IPR058924">
    <property type="entry name" value="AGPR_dimerisation_dom"/>
</dbReference>
<dbReference type="HAMAP" id="MF_00150">
    <property type="entry name" value="ArgC_type1"/>
    <property type="match status" value="1"/>
</dbReference>
<evidence type="ECO:0000256" key="1">
    <source>
        <dbReference type="ARBA" id="ARBA00022571"/>
    </source>
</evidence>
<comment type="catalytic activity">
    <reaction evidence="5">
        <text>N-acetyl-L-glutamate 5-semialdehyde + phosphate + NADP(+) = N-acetyl-L-glutamyl 5-phosphate + NADPH + H(+)</text>
        <dbReference type="Rhea" id="RHEA:21588"/>
        <dbReference type="ChEBI" id="CHEBI:15378"/>
        <dbReference type="ChEBI" id="CHEBI:29123"/>
        <dbReference type="ChEBI" id="CHEBI:43474"/>
        <dbReference type="ChEBI" id="CHEBI:57783"/>
        <dbReference type="ChEBI" id="CHEBI:57936"/>
        <dbReference type="ChEBI" id="CHEBI:58349"/>
        <dbReference type="EC" id="1.2.1.38"/>
    </reaction>
</comment>
<protein>
    <recommendedName>
        <fullName evidence="5">N-acetyl-gamma-glutamyl-phosphate reductase</fullName>
        <shortName evidence="5">AGPR</shortName>
        <ecNumber evidence="5">1.2.1.38</ecNumber>
    </recommendedName>
    <alternativeName>
        <fullName evidence="5">N-acetyl-glutamate semialdehyde dehydrogenase</fullName>
        <shortName evidence="5">NAGSA dehydrogenase</shortName>
    </alternativeName>
</protein>
<dbReference type="OrthoDB" id="9801289at2"/>
<dbReference type="AlphaFoldDB" id="A0A518HI43"/>
<sequence length="353" mass="37532">MSLSVALIGATGYTGLEVARLLTHHPHAELAIATARAEAGKPIASVHPSLAGRLDLELEELDPVRIGKRCDVAMCCLPHAASAETVRRLVDVGVRVIDFSADFRLSSLRVYESWYGVKHPWPERVGKTVYGLPEFFAEEIAGADVVANPGCYPTSAILPLAPLIREGLIRGDDIIIDSKSGVSGAGRSAKVGTLYCETNESIAAYAVGCHRHQPEIEDLVGRIAGREIEALFTPHLTPMSRGILSTIYVRPSEGLAAESASGSTADGSTDPAVDRVMQSWRDCYAGSPFVTPVDHLPATAHVAGTNYVQMSVRRAGERLVLLSAIDNLSKGASGAAVQNMNVMFGYDQQSGLG</sequence>
<proteinExistence type="inferred from homology"/>
<dbReference type="PANTHER" id="PTHR32338">
    <property type="entry name" value="N-ACETYL-GAMMA-GLUTAMYL-PHOSPHATE REDUCTASE, CHLOROPLASTIC-RELATED-RELATED"/>
    <property type="match status" value="1"/>
</dbReference>
<dbReference type="EMBL" id="CP037423">
    <property type="protein sequence ID" value="QDV40524.1"/>
    <property type="molecule type" value="Genomic_DNA"/>
</dbReference>
<evidence type="ECO:0000256" key="3">
    <source>
        <dbReference type="ARBA" id="ARBA00022857"/>
    </source>
</evidence>
<keyword evidence="4 5" id="KW-0560">Oxidoreductase</keyword>
<dbReference type="GO" id="GO:0006526">
    <property type="term" value="P:L-arginine biosynthetic process"/>
    <property type="evidence" value="ECO:0007669"/>
    <property type="project" value="UniProtKB-UniRule"/>
</dbReference>
<feature type="domain" description="Semialdehyde dehydrogenase NAD-binding" evidence="7">
    <location>
        <begin position="4"/>
        <end position="143"/>
    </location>
</feature>
<evidence type="ECO:0000313" key="8">
    <source>
        <dbReference type="EMBL" id="QDV40524.1"/>
    </source>
</evidence>
<evidence type="ECO:0000256" key="2">
    <source>
        <dbReference type="ARBA" id="ARBA00022605"/>
    </source>
</evidence>
<feature type="active site" evidence="5 6">
    <location>
        <position position="151"/>
    </location>
</feature>
<organism evidence="8 9">
    <name type="scientific">Stieleria neptunia</name>
    <dbReference type="NCBI Taxonomy" id="2527979"/>
    <lineage>
        <taxon>Bacteria</taxon>
        <taxon>Pseudomonadati</taxon>
        <taxon>Planctomycetota</taxon>
        <taxon>Planctomycetia</taxon>
        <taxon>Pirellulales</taxon>
        <taxon>Pirellulaceae</taxon>
        <taxon>Stieleria</taxon>
    </lineage>
</organism>
<keyword evidence="5" id="KW-0963">Cytoplasm</keyword>
<reference evidence="8 9" key="1">
    <citation type="submission" date="2019-03" db="EMBL/GenBank/DDBJ databases">
        <title>Deep-cultivation of Planctomycetes and their phenomic and genomic characterization uncovers novel biology.</title>
        <authorList>
            <person name="Wiegand S."/>
            <person name="Jogler M."/>
            <person name="Boedeker C."/>
            <person name="Pinto D."/>
            <person name="Vollmers J."/>
            <person name="Rivas-Marin E."/>
            <person name="Kohn T."/>
            <person name="Peeters S.H."/>
            <person name="Heuer A."/>
            <person name="Rast P."/>
            <person name="Oberbeckmann S."/>
            <person name="Bunk B."/>
            <person name="Jeske O."/>
            <person name="Meyerdierks A."/>
            <person name="Storesund J.E."/>
            <person name="Kallscheuer N."/>
            <person name="Luecker S."/>
            <person name="Lage O.M."/>
            <person name="Pohl T."/>
            <person name="Merkel B.J."/>
            <person name="Hornburger P."/>
            <person name="Mueller R.-W."/>
            <person name="Bruemmer F."/>
            <person name="Labrenz M."/>
            <person name="Spormann A.M."/>
            <person name="Op den Camp H."/>
            <person name="Overmann J."/>
            <person name="Amann R."/>
            <person name="Jetten M.S.M."/>
            <person name="Mascher T."/>
            <person name="Medema M.H."/>
            <person name="Devos D.P."/>
            <person name="Kaster A.-K."/>
            <person name="Ovreas L."/>
            <person name="Rohde M."/>
            <person name="Galperin M.Y."/>
            <person name="Jogler C."/>
        </authorList>
    </citation>
    <scope>NUCLEOTIDE SEQUENCE [LARGE SCALE GENOMIC DNA]</scope>
    <source>
        <strain evidence="8 9">Enr13</strain>
    </source>
</reference>
<evidence type="ECO:0000313" key="9">
    <source>
        <dbReference type="Proteomes" id="UP000319004"/>
    </source>
</evidence>
<dbReference type="InterPro" id="IPR000534">
    <property type="entry name" value="Semialdehyde_DH_NAD-bd"/>
</dbReference>
<dbReference type="Gene3D" id="3.40.50.720">
    <property type="entry name" value="NAD(P)-binding Rossmann-like Domain"/>
    <property type="match status" value="1"/>
</dbReference>
<dbReference type="NCBIfam" id="TIGR01850">
    <property type="entry name" value="argC"/>
    <property type="match status" value="1"/>
</dbReference>
<evidence type="ECO:0000256" key="5">
    <source>
        <dbReference type="HAMAP-Rule" id="MF_00150"/>
    </source>
</evidence>
<dbReference type="GO" id="GO:0070401">
    <property type="term" value="F:NADP+ binding"/>
    <property type="evidence" value="ECO:0007669"/>
    <property type="project" value="InterPro"/>
</dbReference>
<keyword evidence="1 5" id="KW-0055">Arginine biosynthesis</keyword>
<dbReference type="InterPro" id="IPR036291">
    <property type="entry name" value="NAD(P)-bd_dom_sf"/>
</dbReference>
<dbReference type="Gene3D" id="3.30.360.10">
    <property type="entry name" value="Dihydrodipicolinate Reductase, domain 2"/>
    <property type="match status" value="1"/>
</dbReference>
<dbReference type="EC" id="1.2.1.38" evidence="5"/>
<dbReference type="SMART" id="SM00859">
    <property type="entry name" value="Semialdhyde_dh"/>
    <property type="match status" value="1"/>
</dbReference>
<comment type="function">
    <text evidence="5">Catalyzes the NADPH-dependent reduction of N-acetyl-5-glutamyl phosphate to yield N-acetyl-L-glutamate 5-semialdehyde.</text>
</comment>
<dbReference type="InterPro" id="IPR000706">
    <property type="entry name" value="AGPR_type-1"/>
</dbReference>
<dbReference type="KEGG" id="snep:Enr13x_03300"/>
<evidence type="ECO:0000256" key="6">
    <source>
        <dbReference type="PROSITE-ProRule" id="PRU10010"/>
    </source>
</evidence>
<dbReference type="PROSITE" id="PS01224">
    <property type="entry name" value="ARGC"/>
    <property type="match status" value="1"/>
</dbReference>